<organism evidence="2 3">
    <name type="scientific">Thiopseudomonas denitrificans</name>
    <dbReference type="NCBI Taxonomy" id="1501432"/>
    <lineage>
        <taxon>Bacteria</taxon>
        <taxon>Pseudomonadati</taxon>
        <taxon>Pseudomonadota</taxon>
        <taxon>Gammaproteobacteria</taxon>
        <taxon>Pseudomonadales</taxon>
        <taxon>Pseudomonadaceae</taxon>
        <taxon>Thiopseudomonas</taxon>
    </lineage>
</organism>
<dbReference type="OrthoDB" id="9795622at2"/>
<proteinExistence type="predicted"/>
<reference evidence="2 3" key="1">
    <citation type="submission" date="2019-03" db="EMBL/GenBank/DDBJ databases">
        <title>Genomic Encyclopedia of Type Strains, Phase IV (KMG-IV): sequencing the most valuable type-strain genomes for metagenomic binning, comparative biology and taxonomic classification.</title>
        <authorList>
            <person name="Goeker M."/>
        </authorList>
    </citation>
    <scope>NUCLEOTIDE SEQUENCE [LARGE SCALE GENOMIC DNA]</scope>
    <source>
        <strain evidence="2 3">DSM 28679</strain>
    </source>
</reference>
<dbReference type="Pfam" id="PF03009">
    <property type="entry name" value="GDPD"/>
    <property type="match status" value="1"/>
</dbReference>
<accession>A0A4R6UB19</accession>
<gene>
    <name evidence="2" type="ORF">DFQ45_101399</name>
</gene>
<dbReference type="EMBL" id="SNYK01000001">
    <property type="protein sequence ID" value="TDQ40264.1"/>
    <property type="molecule type" value="Genomic_DNA"/>
</dbReference>
<dbReference type="PANTHER" id="PTHR46211">
    <property type="entry name" value="GLYCEROPHOSPHORYL DIESTER PHOSPHODIESTERASE"/>
    <property type="match status" value="1"/>
</dbReference>
<keyword evidence="3" id="KW-1185">Reference proteome</keyword>
<dbReference type="AlphaFoldDB" id="A0A4R6UB19"/>
<name>A0A4R6UB19_9GAMM</name>
<dbReference type="PROSITE" id="PS51704">
    <property type="entry name" value="GP_PDE"/>
    <property type="match status" value="1"/>
</dbReference>
<dbReference type="InterPro" id="IPR030395">
    <property type="entry name" value="GP_PDE_dom"/>
</dbReference>
<dbReference type="Gene3D" id="3.20.20.190">
    <property type="entry name" value="Phosphatidylinositol (PI) phosphodiesterase"/>
    <property type="match status" value="1"/>
</dbReference>
<dbReference type="CDD" id="cd08556">
    <property type="entry name" value="GDPD"/>
    <property type="match status" value="1"/>
</dbReference>
<protein>
    <submittedName>
        <fullName evidence="2">Glycerophosphoryl diester phosphodiesterase</fullName>
    </submittedName>
</protein>
<evidence type="ECO:0000313" key="3">
    <source>
        <dbReference type="Proteomes" id="UP000294575"/>
    </source>
</evidence>
<dbReference type="Proteomes" id="UP000294575">
    <property type="component" value="Unassembled WGS sequence"/>
</dbReference>
<dbReference type="GO" id="GO:0006629">
    <property type="term" value="P:lipid metabolic process"/>
    <property type="evidence" value="ECO:0007669"/>
    <property type="project" value="InterPro"/>
</dbReference>
<evidence type="ECO:0000313" key="2">
    <source>
        <dbReference type="EMBL" id="TDQ40264.1"/>
    </source>
</evidence>
<dbReference type="SUPFAM" id="SSF51695">
    <property type="entry name" value="PLC-like phosphodiesterases"/>
    <property type="match status" value="1"/>
</dbReference>
<evidence type="ECO:0000259" key="1">
    <source>
        <dbReference type="PROSITE" id="PS51704"/>
    </source>
</evidence>
<feature type="domain" description="GP-PDE" evidence="1">
    <location>
        <begin position="2"/>
        <end position="237"/>
    </location>
</feature>
<dbReference type="InterPro" id="IPR017946">
    <property type="entry name" value="PLC-like_Pdiesterase_TIM-brl"/>
</dbReference>
<sequence length="240" mass="26250">MTLIYGHRGAKGLAPENTLASFQACLDAGVQRCELDVRLSRDHQVVVIHDADLKRLAGSKARVKNQTAAELASTDVRHAGPSWPVPCTIPALAEVMAACPFEHWQIEIKSLSRKRAVILIQAIARLCEQFGLNDKVVLTSSSHTVLRTAMQQAPHLKRGLVAEYAWLDPVKTAQRFQCSLLALNWSLCIEKRILDAQNAGLHVSAWTVNDPALMRQLVQYGVDSLITDFPGLASATLGSP</sequence>
<dbReference type="RefSeq" id="WP_101496951.1">
    <property type="nucleotide sequence ID" value="NZ_LNJZ01000007.1"/>
</dbReference>
<comment type="caution">
    <text evidence="2">The sequence shown here is derived from an EMBL/GenBank/DDBJ whole genome shotgun (WGS) entry which is preliminary data.</text>
</comment>
<dbReference type="PANTHER" id="PTHR46211:SF1">
    <property type="entry name" value="GLYCEROPHOSPHODIESTER PHOSPHODIESTERASE, CYTOPLASMIC"/>
    <property type="match status" value="1"/>
</dbReference>
<dbReference type="GO" id="GO:0008081">
    <property type="term" value="F:phosphoric diester hydrolase activity"/>
    <property type="evidence" value="ECO:0007669"/>
    <property type="project" value="InterPro"/>
</dbReference>